<evidence type="ECO:0000313" key="3">
    <source>
        <dbReference type="EMBL" id="KND02812.1"/>
    </source>
</evidence>
<keyword evidence="4" id="KW-1185">Reference proteome</keyword>
<dbReference type="InParanoid" id="A0A0L0HNZ3"/>
<accession>A0A0L0HNZ3</accession>
<dbReference type="RefSeq" id="XP_016610851.1">
    <property type="nucleotide sequence ID" value="XM_016750204.1"/>
</dbReference>
<sequence>MLPLWLIILIPALGVLILAFLTLLLYILTRRRRRHRRRTHHTSPILPTRSVSPNYQLNPLRLSTHSILPSLPYLSQTEAEETERGRRSFESTVPVPPPRSHSKSARMRRIAETEMIDSASEGLNEWEAAGLEGGRDEEGGREDEPVTWHDLYAEEWISVKSLPSIRRIRRAGTLPTRGSRNRSQNLTRSISAPPMYRRKWTAKDKLSVLCAELQRVSAIGFGQD</sequence>
<dbReference type="OrthoDB" id="10349300at2759"/>
<feature type="region of interest" description="Disordered" evidence="1">
    <location>
        <begin position="77"/>
        <end position="107"/>
    </location>
</feature>
<evidence type="ECO:0000256" key="2">
    <source>
        <dbReference type="SAM" id="Phobius"/>
    </source>
</evidence>
<dbReference type="GeneID" id="27685527"/>
<protein>
    <submittedName>
        <fullName evidence="3">Uncharacterized protein</fullName>
    </submittedName>
</protein>
<gene>
    <name evidence="3" type="ORF">SPPG_01893</name>
</gene>
<proteinExistence type="predicted"/>
<feature type="transmembrane region" description="Helical" evidence="2">
    <location>
        <begin position="6"/>
        <end position="28"/>
    </location>
</feature>
<evidence type="ECO:0000313" key="4">
    <source>
        <dbReference type="Proteomes" id="UP000053201"/>
    </source>
</evidence>
<organism evidence="3 4">
    <name type="scientific">Spizellomyces punctatus (strain DAOM BR117)</name>
    <dbReference type="NCBI Taxonomy" id="645134"/>
    <lineage>
        <taxon>Eukaryota</taxon>
        <taxon>Fungi</taxon>
        <taxon>Fungi incertae sedis</taxon>
        <taxon>Chytridiomycota</taxon>
        <taxon>Chytridiomycota incertae sedis</taxon>
        <taxon>Chytridiomycetes</taxon>
        <taxon>Spizellomycetales</taxon>
        <taxon>Spizellomycetaceae</taxon>
        <taxon>Spizellomyces</taxon>
    </lineage>
</organism>
<reference evidence="3 4" key="1">
    <citation type="submission" date="2009-08" db="EMBL/GenBank/DDBJ databases">
        <title>The Genome Sequence of Spizellomyces punctatus strain DAOM BR117.</title>
        <authorList>
            <consortium name="The Broad Institute Genome Sequencing Platform"/>
            <person name="Russ C."/>
            <person name="Cuomo C."/>
            <person name="Shea T."/>
            <person name="Young S.K."/>
            <person name="Zeng Q."/>
            <person name="Koehrsen M."/>
            <person name="Haas B."/>
            <person name="Borodovsky M."/>
            <person name="Guigo R."/>
            <person name="Alvarado L."/>
            <person name="Berlin A."/>
            <person name="Bochicchio J."/>
            <person name="Borenstein D."/>
            <person name="Chapman S."/>
            <person name="Chen Z."/>
            <person name="Engels R."/>
            <person name="Freedman E."/>
            <person name="Gellesch M."/>
            <person name="Goldberg J."/>
            <person name="Griggs A."/>
            <person name="Gujja S."/>
            <person name="Heiman D."/>
            <person name="Hepburn T."/>
            <person name="Howarth C."/>
            <person name="Jen D."/>
            <person name="Larson L."/>
            <person name="Lewis B."/>
            <person name="Mehta T."/>
            <person name="Park D."/>
            <person name="Pearson M."/>
            <person name="Roberts A."/>
            <person name="Saif S."/>
            <person name="Shenoy N."/>
            <person name="Sisk P."/>
            <person name="Stolte C."/>
            <person name="Sykes S."/>
            <person name="Thomson T."/>
            <person name="Walk T."/>
            <person name="White J."/>
            <person name="Yandava C."/>
            <person name="Burger G."/>
            <person name="Gray M.W."/>
            <person name="Holland P.W.H."/>
            <person name="King N."/>
            <person name="Lang F.B.F."/>
            <person name="Roger A.J."/>
            <person name="Ruiz-Trillo I."/>
            <person name="Lander E."/>
            <person name="Nusbaum C."/>
        </authorList>
    </citation>
    <scope>NUCLEOTIDE SEQUENCE [LARGE SCALE GENOMIC DNA]</scope>
    <source>
        <strain evidence="3 4">DAOM BR117</strain>
    </source>
</reference>
<dbReference type="AlphaFoldDB" id="A0A0L0HNZ3"/>
<name>A0A0L0HNZ3_SPIPD</name>
<dbReference type="Proteomes" id="UP000053201">
    <property type="component" value="Unassembled WGS sequence"/>
</dbReference>
<dbReference type="VEuPathDB" id="FungiDB:SPPG_01893"/>
<dbReference type="EMBL" id="KQ257452">
    <property type="protein sequence ID" value="KND02812.1"/>
    <property type="molecule type" value="Genomic_DNA"/>
</dbReference>
<keyword evidence="2" id="KW-0812">Transmembrane</keyword>
<keyword evidence="2" id="KW-0472">Membrane</keyword>
<evidence type="ECO:0000256" key="1">
    <source>
        <dbReference type="SAM" id="MobiDB-lite"/>
    </source>
</evidence>
<keyword evidence="2" id="KW-1133">Transmembrane helix</keyword>